<organism evidence="4 5">
    <name type="scientific">Blepharisma stoltei</name>
    <dbReference type="NCBI Taxonomy" id="1481888"/>
    <lineage>
        <taxon>Eukaryota</taxon>
        <taxon>Sar</taxon>
        <taxon>Alveolata</taxon>
        <taxon>Ciliophora</taxon>
        <taxon>Postciliodesmatophora</taxon>
        <taxon>Heterotrichea</taxon>
        <taxon>Heterotrichida</taxon>
        <taxon>Blepharismidae</taxon>
        <taxon>Blepharisma</taxon>
    </lineage>
</organism>
<name>A0AAU9KSW6_9CILI</name>
<dbReference type="Proteomes" id="UP001162131">
    <property type="component" value="Unassembled WGS sequence"/>
</dbReference>
<dbReference type="InterPro" id="IPR011761">
    <property type="entry name" value="ATP-grasp"/>
</dbReference>
<dbReference type="Pfam" id="PF18105">
    <property type="entry name" value="PGM1_C"/>
    <property type="match status" value="1"/>
</dbReference>
<dbReference type="AlphaFoldDB" id="A0AAU9KSW6"/>
<dbReference type="PROSITE" id="PS50975">
    <property type="entry name" value="ATP_GRASP"/>
    <property type="match status" value="1"/>
</dbReference>
<feature type="compositionally biased region" description="Polar residues" evidence="2">
    <location>
        <begin position="79"/>
        <end position="88"/>
    </location>
</feature>
<dbReference type="SUPFAM" id="SSF56059">
    <property type="entry name" value="Glutathione synthetase ATP-binding domain-like"/>
    <property type="match status" value="1"/>
</dbReference>
<protein>
    <recommendedName>
        <fullName evidence="3">ATP-grasp domain-containing protein</fullName>
    </recommendedName>
</protein>
<dbReference type="GO" id="GO:0005524">
    <property type="term" value="F:ATP binding"/>
    <property type="evidence" value="ECO:0007669"/>
    <property type="project" value="UniProtKB-UniRule"/>
</dbReference>
<evidence type="ECO:0000259" key="3">
    <source>
        <dbReference type="PROSITE" id="PS50975"/>
    </source>
</evidence>
<dbReference type="GO" id="GO:0046872">
    <property type="term" value="F:metal ion binding"/>
    <property type="evidence" value="ECO:0007669"/>
    <property type="project" value="InterPro"/>
</dbReference>
<gene>
    <name evidence="4" type="ORF">BSTOLATCC_MIC66237</name>
</gene>
<comment type="caution">
    <text evidence="4">The sequence shown here is derived from an EMBL/GenBank/DDBJ whole genome shotgun (WGS) entry which is preliminary data.</text>
</comment>
<evidence type="ECO:0000256" key="1">
    <source>
        <dbReference type="PROSITE-ProRule" id="PRU00409"/>
    </source>
</evidence>
<dbReference type="InterPro" id="IPR056855">
    <property type="entry name" value="ATP-grasp_IQCH"/>
</dbReference>
<feature type="region of interest" description="Disordered" evidence="2">
    <location>
        <begin position="56"/>
        <end position="90"/>
    </location>
</feature>
<proteinExistence type="predicted"/>
<accession>A0AAU9KSW6</accession>
<evidence type="ECO:0000256" key="2">
    <source>
        <dbReference type="SAM" id="MobiDB-lite"/>
    </source>
</evidence>
<reference evidence="4" key="1">
    <citation type="submission" date="2021-09" db="EMBL/GenBank/DDBJ databases">
        <authorList>
            <consortium name="AG Swart"/>
            <person name="Singh M."/>
            <person name="Singh A."/>
            <person name="Seah K."/>
            <person name="Emmerich C."/>
        </authorList>
    </citation>
    <scope>NUCLEOTIDE SEQUENCE</scope>
    <source>
        <strain evidence="4">ATCC30299</strain>
    </source>
</reference>
<dbReference type="PANTHER" id="PTHR14465">
    <property type="entry name" value="IQ DOMAIN-CONTAINING PROTEIN H"/>
    <property type="match status" value="1"/>
</dbReference>
<dbReference type="EMBL" id="CAJZBQ010000064">
    <property type="protein sequence ID" value="CAG9336360.1"/>
    <property type="molecule type" value="Genomic_DNA"/>
</dbReference>
<evidence type="ECO:0000313" key="4">
    <source>
        <dbReference type="EMBL" id="CAG9336360.1"/>
    </source>
</evidence>
<dbReference type="InterPro" id="IPR041356">
    <property type="entry name" value="PGM1_C"/>
</dbReference>
<keyword evidence="5" id="KW-1185">Reference proteome</keyword>
<dbReference type="Pfam" id="PF24923">
    <property type="entry name" value="ATP-grasp_IQCH"/>
    <property type="match status" value="2"/>
</dbReference>
<evidence type="ECO:0000313" key="5">
    <source>
        <dbReference type="Proteomes" id="UP001162131"/>
    </source>
</evidence>
<keyword evidence="1" id="KW-0547">Nucleotide-binding</keyword>
<keyword evidence="1" id="KW-0067">ATP-binding</keyword>
<sequence length="626" mass="70327">MSNQDLKDQYAELLNNIALGGKVFLKLIGGAFRLSFNTAVFVLSCGSLVRWKNPQGNIQPKKVPAENKQNKNAPIIPDSSDSSGNSTIDESEDALRYQVRQELQASIPRTASRDMLNRLVQSHEFSQRESWIDNRQQEEDIIVIPSLSLDKGELEKITAVGCYEERQLCTLFYLKNPRCRLVYVTSMPVDKAIVDYYLALLEDNSIVTANQASKRLLLLSCNDNSPIPLSSKILRRPKLLQKIKNFINPMKSHMICFISSNLERDLAIQLNVPLFANDPSLTYWGTKIGSRQTFEKAGVPLPRGTALVHSPENLVSEIAKLHREKNFEVEKYVVKLNIGFSGEGNALIRTKYFDNGNLEASILQALSNHLEYVYKKETWHTFVQKIINLGVLAEEWIDNAVESPSCQALINPKGKIEILSTHEQLLADGMTYMGCVFPASGDYRTLIMEHTMKIGQTLAKKGCKERFAVDYVVRQEEGRWAAYAIEINLRWGGTSHPMITAKNLTDAHLTEEGLLIGADDQAKFYVATDTVQNDVYTGLTPGDFLDFVNANKELQFDNENATGVVFHLLSAISVYGKFGFTAVGNSPQEAKSIFERTLQVLEKEANQISLQKKFTELDQEIKTPDN</sequence>
<feature type="domain" description="ATP-grasp" evidence="3">
    <location>
        <begin position="291"/>
        <end position="518"/>
    </location>
</feature>
<dbReference type="PANTHER" id="PTHR14465:SF0">
    <property type="entry name" value="IQ DOMAIN-CONTAINING PROTEIN H"/>
    <property type="match status" value="1"/>
</dbReference>
<dbReference type="InterPro" id="IPR038752">
    <property type="entry name" value="IQCH"/>
</dbReference>